<dbReference type="SUPFAM" id="SSF56300">
    <property type="entry name" value="Metallo-dependent phosphatases"/>
    <property type="match status" value="1"/>
</dbReference>
<dbReference type="Proteomes" id="UP000011864">
    <property type="component" value="Chromosome"/>
</dbReference>
<dbReference type="eggNOG" id="COG1409">
    <property type="taxonomic scope" value="Bacteria"/>
</dbReference>
<dbReference type="EMBL" id="CP003837">
    <property type="protein sequence ID" value="AGH42596.1"/>
    <property type="molecule type" value="Genomic_DNA"/>
</dbReference>
<dbReference type="RefSeq" id="WP_007635143.1">
    <property type="nucleotide sequence ID" value="NC_020514.1"/>
</dbReference>
<dbReference type="OrthoDB" id="9784378at2"/>
<gene>
    <name evidence="6" type="ORF">C427_0486</name>
</gene>
<dbReference type="KEGG" id="gps:C427_0486"/>
<keyword evidence="7" id="KW-1185">Reference proteome</keyword>
<keyword evidence="1" id="KW-0479">Metal-binding</keyword>
<evidence type="ECO:0000256" key="1">
    <source>
        <dbReference type="ARBA" id="ARBA00022723"/>
    </source>
</evidence>
<evidence type="ECO:0000256" key="3">
    <source>
        <dbReference type="ARBA" id="ARBA00023004"/>
    </source>
</evidence>
<feature type="domain" description="Calcineurin-like phosphoesterase" evidence="5">
    <location>
        <begin position="1"/>
        <end position="192"/>
    </location>
</feature>
<proteinExistence type="inferred from homology"/>
<name>K6YTK1_9ALTE</name>
<evidence type="ECO:0000256" key="4">
    <source>
        <dbReference type="ARBA" id="ARBA00025742"/>
    </source>
</evidence>
<dbReference type="InterPro" id="IPR004843">
    <property type="entry name" value="Calcineurin-like_PHP"/>
</dbReference>
<dbReference type="PANTHER" id="PTHR42988:SF2">
    <property type="entry name" value="CYCLIC NUCLEOTIDE PHOSPHODIESTERASE CBUA0032-RELATED"/>
    <property type="match status" value="1"/>
</dbReference>
<evidence type="ECO:0000313" key="7">
    <source>
        <dbReference type="Proteomes" id="UP000011864"/>
    </source>
</evidence>
<reference evidence="6 7" key="1">
    <citation type="journal article" date="2013" name="Genome Announc.">
        <title>Complete Genome Sequence of Glaciecola psychrophila Strain 170T.</title>
        <authorList>
            <person name="Yin J."/>
            <person name="Chen J."/>
            <person name="Liu G."/>
            <person name="Yu Y."/>
            <person name="Song L."/>
            <person name="Wang X."/>
            <person name="Qu X."/>
        </authorList>
    </citation>
    <scope>NUCLEOTIDE SEQUENCE [LARGE SCALE GENOMIC DNA]</scope>
    <source>
        <strain evidence="6 7">170</strain>
    </source>
</reference>
<dbReference type="InterPro" id="IPR050884">
    <property type="entry name" value="CNP_phosphodiesterase-III"/>
</dbReference>
<protein>
    <recommendedName>
        <fullName evidence="5">Calcineurin-like phosphoesterase domain-containing protein</fullName>
    </recommendedName>
</protein>
<accession>K6YTK1</accession>
<evidence type="ECO:0000256" key="2">
    <source>
        <dbReference type="ARBA" id="ARBA00022801"/>
    </source>
</evidence>
<dbReference type="PATRIC" id="fig|1129794.4.peg.480"/>
<dbReference type="STRING" id="1129794.C427_0486"/>
<keyword evidence="3" id="KW-0408">Iron</keyword>
<organism evidence="6 7">
    <name type="scientific">Paraglaciecola psychrophila 170</name>
    <dbReference type="NCBI Taxonomy" id="1129794"/>
    <lineage>
        <taxon>Bacteria</taxon>
        <taxon>Pseudomonadati</taxon>
        <taxon>Pseudomonadota</taxon>
        <taxon>Gammaproteobacteria</taxon>
        <taxon>Alteromonadales</taxon>
        <taxon>Alteromonadaceae</taxon>
        <taxon>Paraglaciecola</taxon>
    </lineage>
</organism>
<dbReference type="HOGENOM" id="CLU_070320_0_0_6"/>
<dbReference type="GO" id="GO:0046872">
    <property type="term" value="F:metal ion binding"/>
    <property type="evidence" value="ECO:0007669"/>
    <property type="project" value="UniProtKB-KW"/>
</dbReference>
<dbReference type="Pfam" id="PF00149">
    <property type="entry name" value="Metallophos"/>
    <property type="match status" value="1"/>
</dbReference>
<dbReference type="GO" id="GO:0016787">
    <property type="term" value="F:hydrolase activity"/>
    <property type="evidence" value="ECO:0007669"/>
    <property type="project" value="UniProtKB-KW"/>
</dbReference>
<comment type="similarity">
    <text evidence="4">Belongs to the cyclic nucleotide phosphodiesterase class-III family.</text>
</comment>
<keyword evidence="2" id="KW-0378">Hydrolase</keyword>
<sequence>MKIIQISDCHLFTDPQKNGYNNVNPFRSLKRILAEVKVHQPDVLLVTGDITGDGSGESYQHFSKLIQESKMDCQIAVIPGNHDDQSELKANILNEYLWLINPRLVLPNRWHIHLLDTQQQHTIGQISEVSLTFLSKYLSLHPNDYHLIAAHHHPIPCGGWMDKHEWTNRQNFNAVVTEHKSVRAVVYGHIHMAIEQYRDQCLYLACPSTCWQFANKEYFATTDLMPGYRVINLQENGQISTSIHRLEKKI</sequence>
<dbReference type="InterPro" id="IPR029052">
    <property type="entry name" value="Metallo-depent_PP-like"/>
</dbReference>
<evidence type="ECO:0000259" key="5">
    <source>
        <dbReference type="Pfam" id="PF00149"/>
    </source>
</evidence>
<dbReference type="Gene3D" id="3.60.21.10">
    <property type="match status" value="1"/>
</dbReference>
<dbReference type="AlphaFoldDB" id="K6YTK1"/>
<evidence type="ECO:0000313" key="6">
    <source>
        <dbReference type="EMBL" id="AGH42596.1"/>
    </source>
</evidence>
<dbReference type="PANTHER" id="PTHR42988">
    <property type="entry name" value="PHOSPHOHYDROLASE"/>
    <property type="match status" value="1"/>
</dbReference>